<dbReference type="InterPro" id="IPR029084">
    <property type="entry name" value="Imm30"/>
</dbReference>
<dbReference type="Proteomes" id="UP000640786">
    <property type="component" value="Unassembled WGS sequence"/>
</dbReference>
<dbReference type="EMBL" id="JACSQO010000001">
    <property type="protein sequence ID" value="MBD7942534.1"/>
    <property type="molecule type" value="Genomic_DNA"/>
</dbReference>
<keyword evidence="3" id="KW-1185">Reference proteome</keyword>
<evidence type="ECO:0000313" key="3">
    <source>
        <dbReference type="Proteomes" id="UP000640786"/>
    </source>
</evidence>
<reference evidence="2 3" key="1">
    <citation type="submission" date="2020-08" db="EMBL/GenBank/DDBJ databases">
        <title>A Genomic Blueprint of the Chicken Gut Microbiome.</title>
        <authorList>
            <person name="Gilroy R."/>
            <person name="Ravi A."/>
            <person name="Getino M."/>
            <person name="Pursley I."/>
            <person name="Horton D.L."/>
            <person name="Alikhan N.-F."/>
            <person name="Baker D."/>
            <person name="Gharbi K."/>
            <person name="Hall N."/>
            <person name="Watson M."/>
            <person name="Adriaenssens E.M."/>
            <person name="Foster-Nyarko E."/>
            <person name="Jarju S."/>
            <person name="Secka A."/>
            <person name="Antonio M."/>
            <person name="Oren A."/>
            <person name="Chaudhuri R."/>
            <person name="La Ragione R.M."/>
            <person name="Hildebrand F."/>
            <person name="Pallen M.J."/>
        </authorList>
    </citation>
    <scope>NUCLEOTIDE SEQUENCE [LARGE SCALE GENOMIC DNA]</scope>
    <source>
        <strain evidence="2 3">Sa2BUA9</strain>
    </source>
</reference>
<evidence type="ECO:0000259" key="1">
    <source>
        <dbReference type="Pfam" id="PF15565"/>
    </source>
</evidence>
<proteinExistence type="predicted"/>
<accession>A0ABR8R425</accession>
<feature type="domain" description="Immunity protein 30" evidence="1">
    <location>
        <begin position="13"/>
        <end position="112"/>
    </location>
</feature>
<name>A0ABR8R425_9BACI</name>
<gene>
    <name evidence="2" type="ORF">H9650_00220</name>
</gene>
<evidence type="ECO:0000313" key="2">
    <source>
        <dbReference type="EMBL" id="MBD7942534.1"/>
    </source>
</evidence>
<organism evidence="2 3">
    <name type="scientific">Psychrobacillus faecigallinarum</name>
    <dbReference type="NCBI Taxonomy" id="2762235"/>
    <lineage>
        <taxon>Bacteria</taxon>
        <taxon>Bacillati</taxon>
        <taxon>Bacillota</taxon>
        <taxon>Bacilli</taxon>
        <taxon>Bacillales</taxon>
        <taxon>Bacillaceae</taxon>
        <taxon>Psychrobacillus</taxon>
    </lineage>
</organism>
<comment type="caution">
    <text evidence="2">The sequence shown here is derived from an EMBL/GenBank/DDBJ whole genome shotgun (WGS) entry which is preliminary data.</text>
</comment>
<protein>
    <recommendedName>
        <fullName evidence="1">Immunity protein 30 domain-containing protein</fullName>
    </recommendedName>
</protein>
<dbReference type="Pfam" id="PF15565">
    <property type="entry name" value="Imm30"/>
    <property type="match status" value="1"/>
</dbReference>
<sequence>MKLNNQINTLKLNRFMKTENEILLFEEALEEIGKTDDYHIIAKLIEVLEDDTEHEEVMWGLVHTIEYLSEFSPKEGLKSLINAIPDNIEKCRGWLEILHFRILNHDEYRKLYGQALKEIDAQNQKIVLNLLNDIKNEAPDKFGVKVEEIKIILLY</sequence>
<dbReference type="RefSeq" id="WP_144538206.1">
    <property type="nucleotide sequence ID" value="NZ_JACSQO010000001.1"/>
</dbReference>